<dbReference type="GO" id="GO:0016874">
    <property type="term" value="F:ligase activity"/>
    <property type="evidence" value="ECO:0007669"/>
    <property type="project" value="UniProtKB-KW"/>
</dbReference>
<dbReference type="Pfam" id="PF23024">
    <property type="entry name" value="AMP-dom_DIP2-like"/>
    <property type="match status" value="1"/>
</dbReference>
<gene>
    <name evidence="7" type="ORF">KGA66_11650</name>
</gene>
<dbReference type="PANTHER" id="PTHR22754:SF32">
    <property type="entry name" value="DISCO-INTERACTING PROTEIN 2"/>
    <property type="match status" value="1"/>
</dbReference>
<feature type="non-terminal residue" evidence="7">
    <location>
        <position position="711"/>
    </location>
</feature>
<keyword evidence="3" id="KW-0276">Fatty acid metabolism</keyword>
<proteinExistence type="inferred from homology"/>
<dbReference type="GO" id="GO:0070566">
    <property type="term" value="F:adenylyltransferase activity"/>
    <property type="evidence" value="ECO:0007669"/>
    <property type="project" value="TreeGrafter"/>
</dbReference>
<reference evidence="7" key="1">
    <citation type="submission" date="2021-04" db="EMBL/GenBank/DDBJ databases">
        <title>Genome based classification of Actinospica acidithermotolerans sp. nov., an actinobacterium isolated from an Indonesian hot spring.</title>
        <authorList>
            <person name="Kusuma A.B."/>
            <person name="Putra K.E."/>
            <person name="Nafisah S."/>
            <person name="Loh J."/>
            <person name="Nouioui I."/>
            <person name="Goodfellow M."/>
        </authorList>
    </citation>
    <scope>NUCLEOTIDE SEQUENCE</scope>
    <source>
        <strain evidence="7">DSM 45618</strain>
    </source>
</reference>
<keyword evidence="4" id="KW-0443">Lipid metabolism</keyword>
<evidence type="ECO:0000256" key="3">
    <source>
        <dbReference type="ARBA" id="ARBA00022832"/>
    </source>
</evidence>
<dbReference type="EMBL" id="JAGSXH010000032">
    <property type="protein sequence ID" value="MBS2963707.1"/>
    <property type="molecule type" value="Genomic_DNA"/>
</dbReference>
<feature type="domain" description="AMP-binding enzyme C-terminal" evidence="6">
    <location>
        <begin position="475"/>
        <end position="583"/>
    </location>
</feature>
<dbReference type="Gene3D" id="3.40.50.12780">
    <property type="entry name" value="N-terminal domain of ligase-like"/>
    <property type="match status" value="1"/>
</dbReference>
<evidence type="ECO:0000313" key="7">
    <source>
        <dbReference type="EMBL" id="MBS2963707.1"/>
    </source>
</evidence>
<accession>A0A8J7WPV8</accession>
<dbReference type="CDD" id="cd05931">
    <property type="entry name" value="FAAL"/>
    <property type="match status" value="1"/>
</dbReference>
<evidence type="ECO:0000313" key="8">
    <source>
        <dbReference type="Proteomes" id="UP000677913"/>
    </source>
</evidence>
<dbReference type="Gene3D" id="3.30.300.30">
    <property type="match status" value="1"/>
</dbReference>
<sequence length="711" mass="75818">MTLDPIEEHWQGSEPDTVAGLLRHHLRHRPDALAYRFLSGSGDNDAHSYTYRQLDRRARTVAVHLAAEGLRGRPVLLLLPPGLEYVACFLGCLYAGAIAVPAYPPDTQRFGQSMPRLAAIARDARATHALTTDALARFAATKREQIEELGLGALRWVATDPLDDAAADRWPQPGAAPADTGGSLAFLQYTSGSTAEPKGVMVSNANLVSNLRSIHLRLRHDRDSAMVSWLPPYHDMGLIGGILSPLYGGFPAHLMAPMTFVARPLLWLQTLSRTRASTSVAPNFGFEHCLRRVTPAQRDTLDLSGWRLALNGAEPVRADTLDRFAEYFGPAGFRRSALMPCYGLAEATLMATGVEAADPPAITPFAAEPLGTGRVEPAAGPARAATRLVGCGAPVEDVRVAIVDAETGRRAAADRIGEIWLAGPNIARGYWRRPDATRETFHAAIEGEPGGEYLRTGDLGFLRQGQLHIVGRSKDVVIIQGRNHYPQDVELTVQQAAPAVRPGAAAAFAVELDDTEQMVLAFEADARPRDPAALLAAVRAAVLEQHEVSPHAVLLLKRATIPKTTSGKIQRHGCKRDFLELGLTVLAASVAREGAAPAAEGPGSAVKRRREQVDGAIAQALGDALGRRIEPAALTDGSGLSDLGVDYPGLVRAVRDLEARFAARIDLGALLVTGRIDTLRAQLGVDVTQDTGMKPTAVAAAPRAAAPVPAG</sequence>
<dbReference type="SUPFAM" id="SSF56801">
    <property type="entry name" value="Acetyl-CoA synthetase-like"/>
    <property type="match status" value="1"/>
</dbReference>
<dbReference type="AlphaFoldDB" id="A0A8J7WPV8"/>
<dbReference type="GO" id="GO:0006633">
    <property type="term" value="P:fatty acid biosynthetic process"/>
    <property type="evidence" value="ECO:0007669"/>
    <property type="project" value="TreeGrafter"/>
</dbReference>
<dbReference type="InterPro" id="IPR040097">
    <property type="entry name" value="FAAL/FAAC"/>
</dbReference>
<dbReference type="InterPro" id="IPR025110">
    <property type="entry name" value="AMP-bd_C"/>
</dbReference>
<evidence type="ECO:0000256" key="4">
    <source>
        <dbReference type="ARBA" id="ARBA00023098"/>
    </source>
</evidence>
<dbReference type="InterPro" id="IPR042099">
    <property type="entry name" value="ANL_N_sf"/>
</dbReference>
<dbReference type="PANTHER" id="PTHR22754">
    <property type="entry name" value="DISCO-INTERACTING PROTEIN 2 DIP2 -RELATED"/>
    <property type="match status" value="1"/>
</dbReference>
<dbReference type="Proteomes" id="UP000677913">
    <property type="component" value="Unassembled WGS sequence"/>
</dbReference>
<comment type="caution">
    <text evidence="7">The sequence shown here is derived from an EMBL/GenBank/DDBJ whole genome shotgun (WGS) entry which is preliminary data.</text>
</comment>
<dbReference type="GO" id="GO:0071766">
    <property type="term" value="P:Actinobacterium-type cell wall biogenesis"/>
    <property type="evidence" value="ECO:0007669"/>
    <property type="project" value="UniProtKB-ARBA"/>
</dbReference>
<organism evidence="7 8">
    <name type="scientific">Actinocrinis puniceicyclus</name>
    <dbReference type="NCBI Taxonomy" id="977794"/>
    <lineage>
        <taxon>Bacteria</taxon>
        <taxon>Bacillati</taxon>
        <taxon>Actinomycetota</taxon>
        <taxon>Actinomycetes</taxon>
        <taxon>Catenulisporales</taxon>
        <taxon>Actinospicaceae</taxon>
        <taxon>Actinocrinis</taxon>
    </lineage>
</organism>
<dbReference type="Pfam" id="PF00501">
    <property type="entry name" value="AMP-binding"/>
    <property type="match status" value="1"/>
</dbReference>
<evidence type="ECO:0000259" key="6">
    <source>
        <dbReference type="Pfam" id="PF23024"/>
    </source>
</evidence>
<name>A0A8J7WPV8_9ACTN</name>
<protein>
    <submittedName>
        <fullName evidence="7">Fatty acyl-AMP ligase</fullName>
    </submittedName>
</protein>
<evidence type="ECO:0000259" key="5">
    <source>
        <dbReference type="Pfam" id="PF00501"/>
    </source>
</evidence>
<keyword evidence="2 7" id="KW-0436">Ligase</keyword>
<dbReference type="InterPro" id="IPR000873">
    <property type="entry name" value="AMP-dep_synth/lig_dom"/>
</dbReference>
<dbReference type="FunFam" id="3.40.50.12780:FF:000013">
    <property type="entry name" value="Long-chain-fatty-acid--AMP ligase FadD32"/>
    <property type="match status" value="1"/>
</dbReference>
<keyword evidence="8" id="KW-1185">Reference proteome</keyword>
<dbReference type="InterPro" id="IPR045851">
    <property type="entry name" value="AMP-bd_C_sf"/>
</dbReference>
<feature type="domain" description="AMP-dependent synthetase/ligase" evidence="5">
    <location>
        <begin position="23"/>
        <end position="431"/>
    </location>
</feature>
<dbReference type="InterPro" id="IPR036736">
    <property type="entry name" value="ACP-like_sf"/>
</dbReference>
<comment type="similarity">
    <text evidence="1">Belongs to the ATP-dependent AMP-binding enzyme family.</text>
</comment>
<dbReference type="GO" id="GO:0005886">
    <property type="term" value="C:plasma membrane"/>
    <property type="evidence" value="ECO:0007669"/>
    <property type="project" value="TreeGrafter"/>
</dbReference>
<evidence type="ECO:0000256" key="1">
    <source>
        <dbReference type="ARBA" id="ARBA00006432"/>
    </source>
</evidence>
<dbReference type="Gene3D" id="1.10.1200.10">
    <property type="entry name" value="ACP-like"/>
    <property type="match status" value="1"/>
</dbReference>
<dbReference type="RefSeq" id="WP_211467654.1">
    <property type="nucleotide sequence ID" value="NZ_JAGSXH010000032.1"/>
</dbReference>
<evidence type="ECO:0000256" key="2">
    <source>
        <dbReference type="ARBA" id="ARBA00022598"/>
    </source>
</evidence>